<dbReference type="InterPro" id="IPR011051">
    <property type="entry name" value="RmlC_Cupin_sf"/>
</dbReference>
<comment type="caution">
    <text evidence="2">The sequence shown here is derived from an EMBL/GenBank/DDBJ whole genome shotgun (WGS) entry which is preliminary data.</text>
</comment>
<evidence type="ECO:0000313" key="2">
    <source>
        <dbReference type="EMBL" id="MBB5722241.1"/>
    </source>
</evidence>
<dbReference type="EMBL" id="JACIJM010000004">
    <property type="protein sequence ID" value="MBB5722241.1"/>
    <property type="molecule type" value="Genomic_DNA"/>
</dbReference>
<name>A0A7W9BKJ2_9RHOB</name>
<dbReference type="RefSeq" id="WP_183528295.1">
    <property type="nucleotide sequence ID" value="NZ_JACIJM010000004.1"/>
</dbReference>
<dbReference type="SUPFAM" id="SSF51182">
    <property type="entry name" value="RmlC-like cupins"/>
    <property type="match status" value="2"/>
</dbReference>
<sequence length="222" mass="23977">MELNADFRKRVVVHSDQIAWTASPMPGVDRRMLDRIGGEVARATSIVRYAPNSKFSAHTHTGGEEFIVLDGVFQDEHGDFPTGTYVRNPPTTSHTPGSDAGCTIFVKLWQFDPDDRTQFRKTMADDLAAPVDGVATAELHRDAFEVVTYHHLDADAALTNVDAGGIEVLVLDGAITEGGDTLTKNAWLRLPAGTPLNAVAGQDGAKLWIKTGHLVHAKAPNP</sequence>
<dbReference type="AlphaFoldDB" id="A0A7W9BKJ2"/>
<evidence type="ECO:0000313" key="3">
    <source>
        <dbReference type="Proteomes" id="UP000535415"/>
    </source>
</evidence>
<protein>
    <recommendedName>
        <fullName evidence="1">ChrR-like cupin domain-containing protein</fullName>
    </recommendedName>
</protein>
<dbReference type="Pfam" id="PF12973">
    <property type="entry name" value="Cupin_7"/>
    <property type="match status" value="1"/>
</dbReference>
<dbReference type="InterPro" id="IPR014710">
    <property type="entry name" value="RmlC-like_jellyroll"/>
</dbReference>
<dbReference type="InterPro" id="IPR025979">
    <property type="entry name" value="ChrR-like_cupin_dom"/>
</dbReference>
<gene>
    <name evidence="2" type="ORF">FHS72_001865</name>
</gene>
<dbReference type="Gene3D" id="2.60.120.10">
    <property type="entry name" value="Jelly Rolls"/>
    <property type="match status" value="1"/>
</dbReference>
<keyword evidence="3" id="KW-1185">Reference proteome</keyword>
<evidence type="ECO:0000259" key="1">
    <source>
        <dbReference type="Pfam" id="PF12973"/>
    </source>
</evidence>
<proteinExistence type="predicted"/>
<feature type="domain" description="ChrR-like cupin" evidence="1">
    <location>
        <begin position="9"/>
        <end position="111"/>
    </location>
</feature>
<dbReference type="Proteomes" id="UP000535415">
    <property type="component" value="Unassembled WGS sequence"/>
</dbReference>
<dbReference type="CDD" id="cd20303">
    <property type="entry name" value="cupin_ChrR_1"/>
    <property type="match status" value="1"/>
</dbReference>
<accession>A0A7W9BKJ2</accession>
<reference evidence="2 3" key="1">
    <citation type="submission" date="2020-08" db="EMBL/GenBank/DDBJ databases">
        <title>Genomic Encyclopedia of Type Strains, Phase IV (KMG-IV): sequencing the most valuable type-strain genomes for metagenomic binning, comparative biology and taxonomic classification.</title>
        <authorList>
            <person name="Goeker M."/>
        </authorList>
    </citation>
    <scope>NUCLEOTIDE SEQUENCE [LARGE SCALE GENOMIC DNA]</scope>
    <source>
        <strain evidence="2 3">DSM 101064</strain>
    </source>
</reference>
<organism evidence="2 3">
    <name type="scientific">Yoonia ponticola</name>
    <dbReference type="NCBI Taxonomy" id="1524255"/>
    <lineage>
        <taxon>Bacteria</taxon>
        <taxon>Pseudomonadati</taxon>
        <taxon>Pseudomonadota</taxon>
        <taxon>Alphaproteobacteria</taxon>
        <taxon>Rhodobacterales</taxon>
        <taxon>Paracoccaceae</taxon>
        <taxon>Yoonia</taxon>
    </lineage>
</organism>